<dbReference type="EMBL" id="CP029462">
    <property type="protein sequence ID" value="AXL21562.1"/>
    <property type="molecule type" value="Genomic_DNA"/>
</dbReference>
<evidence type="ECO:0000259" key="1">
    <source>
        <dbReference type="Pfam" id="PF13474"/>
    </source>
</evidence>
<proteinExistence type="predicted"/>
<dbReference type="Gene3D" id="3.10.450.50">
    <property type="match status" value="1"/>
</dbReference>
<dbReference type="RefSeq" id="WP_107195424.1">
    <property type="nucleotide sequence ID" value="NZ_CP029462.1"/>
</dbReference>
<dbReference type="OrthoDB" id="8432779at2"/>
<dbReference type="Pfam" id="PF13474">
    <property type="entry name" value="SnoaL_3"/>
    <property type="match status" value="1"/>
</dbReference>
<dbReference type="InterPro" id="IPR037401">
    <property type="entry name" value="SnoaL-like"/>
</dbReference>
<dbReference type="KEGG" id="meg:DKB62_08280"/>
<dbReference type="AlphaFoldDB" id="A0A346B0B9"/>
<accession>A0A346B0B9</accession>
<keyword evidence="3" id="KW-1185">Reference proteome</keyword>
<feature type="domain" description="SnoaL-like" evidence="1">
    <location>
        <begin position="11"/>
        <end position="131"/>
    </location>
</feature>
<name>A0A346B0B9_9FIRM</name>
<evidence type="ECO:0000313" key="2">
    <source>
        <dbReference type="EMBL" id="AXL21562.1"/>
    </source>
</evidence>
<dbReference type="Proteomes" id="UP000254337">
    <property type="component" value="Chromosome"/>
</dbReference>
<reference evidence="2 3" key="1">
    <citation type="submission" date="2018-05" db="EMBL/GenBank/DDBJ databases">
        <title>Complete genome sequence of Megasphaera sp. AJH120T, isolated from the ceca of a chicken.</title>
        <authorList>
            <person name="Maki J."/>
            <person name="Looft T."/>
        </authorList>
    </citation>
    <scope>NUCLEOTIDE SEQUENCE [LARGE SCALE GENOMIC DNA]</scope>
    <source>
        <strain evidence="2 3">AJH120</strain>
    </source>
</reference>
<dbReference type="InterPro" id="IPR032710">
    <property type="entry name" value="NTF2-like_dom_sf"/>
</dbReference>
<sequence length="135" mass="15699">MENPTFTQDMEAFVQAYARSVNTCDMALAKSLWKQDGAVSFIHPSGYEHSFSEVVQHFYRDTMEARFSKRELVPKHLRCAQYGDTAVLEFEWDFYATAREDGSAVHTQGRESQFLVREDTSWKIVHIHYSPLPEK</sequence>
<protein>
    <submittedName>
        <fullName evidence="2">Nuclear transport factor 2 family protein</fullName>
    </submittedName>
</protein>
<organism evidence="2 3">
    <name type="scientific">Megasphaera stantonii</name>
    <dbReference type="NCBI Taxonomy" id="2144175"/>
    <lineage>
        <taxon>Bacteria</taxon>
        <taxon>Bacillati</taxon>
        <taxon>Bacillota</taxon>
        <taxon>Negativicutes</taxon>
        <taxon>Veillonellales</taxon>
        <taxon>Veillonellaceae</taxon>
        <taxon>Megasphaera</taxon>
    </lineage>
</organism>
<gene>
    <name evidence="2" type="ORF">DKB62_08280</name>
</gene>
<dbReference type="SUPFAM" id="SSF54427">
    <property type="entry name" value="NTF2-like"/>
    <property type="match status" value="1"/>
</dbReference>
<evidence type="ECO:0000313" key="3">
    <source>
        <dbReference type="Proteomes" id="UP000254337"/>
    </source>
</evidence>